<dbReference type="EMBL" id="HBIX01024308">
    <property type="protein sequence ID" value="CAE0724078.1"/>
    <property type="molecule type" value="Transcribed_RNA"/>
</dbReference>
<feature type="coiled-coil region" evidence="1">
    <location>
        <begin position="43"/>
        <end position="74"/>
    </location>
</feature>
<dbReference type="GO" id="GO:0031267">
    <property type="term" value="F:small GTPase binding"/>
    <property type="evidence" value="ECO:0007669"/>
    <property type="project" value="TreeGrafter"/>
</dbReference>
<dbReference type="GO" id="GO:0005794">
    <property type="term" value="C:Golgi apparatus"/>
    <property type="evidence" value="ECO:0007669"/>
    <property type="project" value="TreeGrafter"/>
</dbReference>
<reference evidence="4" key="1">
    <citation type="submission" date="2021-01" db="EMBL/GenBank/DDBJ databases">
        <authorList>
            <person name="Corre E."/>
            <person name="Pelletier E."/>
            <person name="Niang G."/>
            <person name="Scheremetjew M."/>
            <person name="Finn R."/>
            <person name="Kale V."/>
            <person name="Holt S."/>
            <person name="Cochrane G."/>
            <person name="Meng A."/>
            <person name="Brown T."/>
            <person name="Cohen L."/>
        </authorList>
    </citation>
    <scope>NUCLEOTIDE SEQUENCE</scope>
    <source>
        <strain evidence="4">10249 10 AB</strain>
    </source>
</reference>
<feature type="compositionally biased region" description="Polar residues" evidence="2">
    <location>
        <begin position="1136"/>
        <end position="1165"/>
    </location>
</feature>
<feature type="coiled-coil region" evidence="1">
    <location>
        <begin position="930"/>
        <end position="1038"/>
    </location>
</feature>
<dbReference type="EMBL" id="HBIX01024312">
    <property type="protein sequence ID" value="CAE0724080.1"/>
    <property type="molecule type" value="Transcribed_RNA"/>
</dbReference>
<dbReference type="GO" id="GO:0048193">
    <property type="term" value="P:Golgi vesicle transport"/>
    <property type="evidence" value="ECO:0007669"/>
    <property type="project" value="TreeGrafter"/>
</dbReference>
<feature type="compositionally biased region" description="Basic and acidic residues" evidence="2">
    <location>
        <begin position="1110"/>
        <end position="1124"/>
    </location>
</feature>
<gene>
    <name evidence="3" type="ORF">PAUS00366_LOCUS16834</name>
    <name evidence="4" type="ORF">PAUS00366_LOCUS16836</name>
</gene>
<organism evidence="4">
    <name type="scientific">Pseudo-nitzschia australis</name>
    <dbReference type="NCBI Taxonomy" id="44445"/>
    <lineage>
        <taxon>Eukaryota</taxon>
        <taxon>Sar</taxon>
        <taxon>Stramenopiles</taxon>
        <taxon>Ochrophyta</taxon>
        <taxon>Bacillariophyta</taxon>
        <taxon>Bacillariophyceae</taxon>
        <taxon>Bacillariophycidae</taxon>
        <taxon>Bacillariales</taxon>
        <taxon>Bacillariaceae</taxon>
        <taxon>Pseudo-nitzschia</taxon>
    </lineage>
</organism>
<feature type="region of interest" description="Disordered" evidence="2">
    <location>
        <begin position="1105"/>
        <end position="1165"/>
    </location>
</feature>
<evidence type="ECO:0000313" key="4">
    <source>
        <dbReference type="EMBL" id="CAE0724080.1"/>
    </source>
</evidence>
<evidence type="ECO:0000256" key="1">
    <source>
        <dbReference type="SAM" id="Coils"/>
    </source>
</evidence>
<dbReference type="PANTHER" id="PTHR19327">
    <property type="entry name" value="GOLGIN"/>
    <property type="match status" value="1"/>
</dbReference>
<protein>
    <submittedName>
        <fullName evidence="4">Uncharacterized protein</fullName>
    </submittedName>
</protein>
<keyword evidence="1" id="KW-0175">Coiled coil</keyword>
<evidence type="ECO:0000256" key="2">
    <source>
        <dbReference type="SAM" id="MobiDB-lite"/>
    </source>
</evidence>
<accession>A0A6V0BC29</accession>
<evidence type="ECO:0000313" key="3">
    <source>
        <dbReference type="EMBL" id="CAE0724078.1"/>
    </source>
</evidence>
<sequence>MQDSLTITNSQVNKLSLEKEGLEITIQGMEDIRLSKELTLNELHVAVREKDESTKQLQELVQEYKGKIEKHETNLEADNFCKEQLDAEIDALRMHLAAKNSYVEELEMKATDLKCQVGRFSVDVEIHNNEIERLLLNLMEITGEKQELESSHVELKNYCESLATENEAMHDMCLVVEEKNTEIEEELECLRVEYKLMAERNVALEESGQLLIQSRAEIEAQYEEEVTDLSEQIDIVFNEAISFEERNNELQIAIENLKCKLQEKNTKVFELQTEVENMLCSRKDMVQSLQDCEAERDNSKNEVESIMNSRDAMIQSLQDREAERDEATRALERIEERNNELQIAIENLKCKLQDKNTRVFELQTEVKTMICSREDVVQRLRDCEAERDERKNEVESMINSRDGIIQSLQDREAERDEATRELERIYDEIRDLNNNKSVKESELREELSELKAQNIQLKHLLASVNESEERLRNTVMVAENSLRMKTQELKDSQHRITQIEQELSKSQLADAELARIEQTKADLFVSVERLQREKKDVERLLQEERNARNKLHKQMGEEQRALIQEGENMTTDLRKKLKEFETKLNQSESEAYTARKQVEEINDERNRLEERYVEASTQLASSDSSKERQEEQITALRSQLNDAKSESYALKESAIDMKEKMRRATRDSEKAMRESEIGNSELSAIRRKLLSLENLNETNQTEIAKLRKRLKEAGENENAIVTLRKELESKKSEISVLKLEIGKESKTTHVIDQMNNQNEIRNLKSELERLNEIMEQKDARIQKLELSKFTKLQMNEIKRIKTEQVKYKKKCSTLQNEINRLQIQISSTGAETDVSSQIRAYVKKCSHLEKEINRLQKLMSSMGSETKIGSEISELRFDKEALEKKLRKFATHCQRLEDDKAGMVDALQSCNINIHGSDVSEAIVHLCDKLASIEEAHEKQLNNASSEEEKHLMQRKIENLSHLEKRLTEKLNQYQQENAELQEKLGKTVNESSAGDSEEHREKIRYLEHENLQLMHDMKSVKRQLQASREEIETLRMNSIDQTPTAEFECLDVRAASAKHILSPVTSSSKENSDTMELANLAEACTKNILRLSARKTKKRNILSDSTNGIRDEGRGERIIDKRQKVGGLAGKKTMNRNPVNHISTPGLGETSSNDTENGGECKQS</sequence>
<dbReference type="AlphaFoldDB" id="A0A6V0BC29"/>
<proteinExistence type="predicted"/>
<name>A0A6V0BC29_9STRA</name>
<dbReference type="PANTHER" id="PTHR19327:SF0">
    <property type="entry name" value="GOLGIN SUBFAMILY A MEMBER 4"/>
    <property type="match status" value="1"/>
</dbReference>
<feature type="coiled-coil region" evidence="1">
    <location>
        <begin position="124"/>
        <end position="899"/>
    </location>
</feature>